<feature type="domain" description="Plastocyanin-like" evidence="6">
    <location>
        <begin position="347"/>
        <end position="429"/>
    </location>
</feature>
<keyword evidence="8" id="KW-1185">Reference proteome</keyword>
<proteinExistence type="predicted"/>
<keyword evidence="1" id="KW-0479">Metal-binding</keyword>
<reference evidence="7" key="1">
    <citation type="submission" date="2019-04" db="EMBL/GenBank/DDBJ databases">
        <title>Whole genome sequencing of cave bacteria.</title>
        <authorList>
            <person name="Gan H.M."/>
            <person name="Barton H."/>
            <person name="Savka M.A."/>
        </authorList>
    </citation>
    <scope>NUCLEOTIDE SEQUENCE [LARGE SCALE GENOMIC DNA]</scope>
    <source>
        <strain evidence="7">LC387</strain>
    </source>
</reference>
<evidence type="ECO:0000313" key="7">
    <source>
        <dbReference type="EMBL" id="TKT73475.1"/>
    </source>
</evidence>
<feature type="chain" id="PRO_5020704174" evidence="4">
    <location>
        <begin position="33"/>
        <end position="447"/>
    </location>
</feature>
<dbReference type="EMBL" id="LBIA02000001">
    <property type="protein sequence ID" value="TKT73475.1"/>
    <property type="molecule type" value="Genomic_DNA"/>
</dbReference>
<organism evidence="7 8">
    <name type="scientific">Afipia massiliensis</name>
    <dbReference type="NCBI Taxonomy" id="211460"/>
    <lineage>
        <taxon>Bacteria</taxon>
        <taxon>Pseudomonadati</taxon>
        <taxon>Pseudomonadota</taxon>
        <taxon>Alphaproteobacteria</taxon>
        <taxon>Hyphomicrobiales</taxon>
        <taxon>Nitrobacteraceae</taxon>
        <taxon>Afipia</taxon>
    </lineage>
</organism>
<dbReference type="Gene3D" id="2.60.40.420">
    <property type="entry name" value="Cupredoxins - blue copper proteins"/>
    <property type="match status" value="2"/>
</dbReference>
<dbReference type="GO" id="GO:0005507">
    <property type="term" value="F:copper ion binding"/>
    <property type="evidence" value="ECO:0007669"/>
    <property type="project" value="InterPro"/>
</dbReference>
<keyword evidence="3" id="KW-0186">Copper</keyword>
<evidence type="ECO:0000256" key="2">
    <source>
        <dbReference type="ARBA" id="ARBA00023002"/>
    </source>
</evidence>
<feature type="signal peptide" evidence="4">
    <location>
        <begin position="1"/>
        <end position="32"/>
    </location>
</feature>
<comment type="caution">
    <text evidence="7">The sequence shown here is derived from an EMBL/GenBank/DDBJ whole genome shotgun (WGS) entry which is preliminary data.</text>
</comment>
<evidence type="ECO:0000256" key="3">
    <source>
        <dbReference type="ARBA" id="ARBA00023008"/>
    </source>
</evidence>
<accession>A0A4U6BUS6</accession>
<dbReference type="AlphaFoldDB" id="A0A4U6BUS6"/>
<evidence type="ECO:0000256" key="4">
    <source>
        <dbReference type="SAM" id="SignalP"/>
    </source>
</evidence>
<dbReference type="SUPFAM" id="SSF49503">
    <property type="entry name" value="Cupredoxins"/>
    <property type="match status" value="2"/>
</dbReference>
<dbReference type="Pfam" id="PF00394">
    <property type="entry name" value="Cu-oxidase"/>
    <property type="match status" value="1"/>
</dbReference>
<name>A0A4U6BUS6_9BRAD</name>
<gene>
    <name evidence="7" type="ORF">YH63_019735</name>
</gene>
<dbReference type="GO" id="GO:0016491">
    <property type="term" value="F:oxidoreductase activity"/>
    <property type="evidence" value="ECO:0007669"/>
    <property type="project" value="UniProtKB-KW"/>
</dbReference>
<dbReference type="Pfam" id="PF07731">
    <property type="entry name" value="Cu-oxidase_2"/>
    <property type="match status" value="1"/>
</dbReference>
<evidence type="ECO:0000313" key="8">
    <source>
        <dbReference type="Proteomes" id="UP000034832"/>
    </source>
</evidence>
<keyword evidence="2" id="KW-0560">Oxidoreductase</keyword>
<dbReference type="InterPro" id="IPR006311">
    <property type="entry name" value="TAT_signal"/>
</dbReference>
<feature type="domain" description="Plastocyanin-like" evidence="5">
    <location>
        <begin position="197"/>
        <end position="280"/>
    </location>
</feature>
<protein>
    <submittedName>
        <fullName evidence="7">Copper oxidase</fullName>
    </submittedName>
</protein>
<dbReference type="InterPro" id="IPR008972">
    <property type="entry name" value="Cupredoxin"/>
</dbReference>
<sequence>MTNRVFLPSRRALLAGLGGTALASGLRLPAFAQGKALAQPGPALQLRARPATAALGAGLPQSPVWALEPANGVAATGPFRFGKGDLAVTLSNELPAPIVLNWLGIDGAQAAAPLTGLAPIPPGGRASFTLPLRQAGAILVNAQLLGDAADRPVSARALIVEDSPPVQADRDEVLLIEEWRVKADGSAIAPGRSPDGTTAVYTVNGQPRFDLTAKVNERLRLRFINGCARSPLGLRIENHDVRVMAIDSQPSEPFPARDGQLVLAPGSRVDVLIDATRAPGTVSPIILHDGTGPRTIAQLTMLNDTPVRAAPLPQAEALPSGNLPARLDLKGALRTDLPLDPNAQWIAPLKFDAATAPAYRVKRGRTVVMAITNPTAAPVVFRLHGHHFRLLDRLDDGWKPFWLDTLIFDKGQTQRIAFLADHAGRWLIEATAMNWAAPKLVRCYAVE</sequence>
<dbReference type="PANTHER" id="PTHR11709:SF394">
    <property type="entry name" value="FI03373P-RELATED"/>
    <property type="match status" value="1"/>
</dbReference>
<dbReference type="RefSeq" id="WP_046830317.1">
    <property type="nucleotide sequence ID" value="NZ_LBIA02000001.1"/>
</dbReference>
<dbReference type="STRING" id="211460.YH63_19515"/>
<dbReference type="InterPro" id="IPR001117">
    <property type="entry name" value="Cu-oxidase_2nd"/>
</dbReference>
<dbReference type="PANTHER" id="PTHR11709">
    <property type="entry name" value="MULTI-COPPER OXIDASE"/>
    <property type="match status" value="1"/>
</dbReference>
<dbReference type="Proteomes" id="UP000034832">
    <property type="component" value="Unassembled WGS sequence"/>
</dbReference>
<evidence type="ECO:0000259" key="6">
    <source>
        <dbReference type="Pfam" id="PF07731"/>
    </source>
</evidence>
<dbReference type="InterPro" id="IPR011706">
    <property type="entry name" value="Cu-oxidase_C"/>
</dbReference>
<evidence type="ECO:0000259" key="5">
    <source>
        <dbReference type="Pfam" id="PF00394"/>
    </source>
</evidence>
<keyword evidence="4" id="KW-0732">Signal</keyword>
<dbReference type="PROSITE" id="PS51318">
    <property type="entry name" value="TAT"/>
    <property type="match status" value="1"/>
</dbReference>
<dbReference type="OrthoDB" id="9757546at2"/>
<evidence type="ECO:0000256" key="1">
    <source>
        <dbReference type="ARBA" id="ARBA00022723"/>
    </source>
</evidence>
<dbReference type="InterPro" id="IPR045087">
    <property type="entry name" value="Cu-oxidase_fam"/>
</dbReference>